<dbReference type="AlphaFoldDB" id="A0A6J6CD34"/>
<accession>A0A6J6CD34</accession>
<gene>
    <name evidence="2" type="ORF">UFOPK1506_00333</name>
</gene>
<evidence type="ECO:0000313" key="2">
    <source>
        <dbReference type="EMBL" id="CAB4549272.1"/>
    </source>
</evidence>
<dbReference type="InterPro" id="IPR002347">
    <property type="entry name" value="SDR_fam"/>
</dbReference>
<dbReference type="PRINTS" id="PR00080">
    <property type="entry name" value="SDRFAMILY"/>
</dbReference>
<proteinExistence type="inferred from homology"/>
<dbReference type="PANTHER" id="PTHR42760">
    <property type="entry name" value="SHORT-CHAIN DEHYDROGENASES/REDUCTASES FAMILY MEMBER"/>
    <property type="match status" value="1"/>
</dbReference>
<name>A0A6J6CD34_9ZZZZ</name>
<protein>
    <submittedName>
        <fullName evidence="2">Unannotated protein</fullName>
    </submittedName>
</protein>
<dbReference type="Gene3D" id="3.40.50.720">
    <property type="entry name" value="NAD(P)-binding Rossmann-like Domain"/>
    <property type="match status" value="1"/>
</dbReference>
<dbReference type="Pfam" id="PF13561">
    <property type="entry name" value="adh_short_C2"/>
    <property type="match status" value="1"/>
</dbReference>
<organism evidence="2">
    <name type="scientific">freshwater metagenome</name>
    <dbReference type="NCBI Taxonomy" id="449393"/>
    <lineage>
        <taxon>unclassified sequences</taxon>
        <taxon>metagenomes</taxon>
        <taxon>ecological metagenomes</taxon>
    </lineage>
</organism>
<dbReference type="PRINTS" id="PR00081">
    <property type="entry name" value="GDHRDH"/>
</dbReference>
<dbReference type="EMBL" id="CAEZSV010000039">
    <property type="protein sequence ID" value="CAB4549272.1"/>
    <property type="molecule type" value="Genomic_DNA"/>
</dbReference>
<dbReference type="GO" id="GO:0016616">
    <property type="term" value="F:oxidoreductase activity, acting on the CH-OH group of donors, NAD or NADP as acceptor"/>
    <property type="evidence" value="ECO:0007669"/>
    <property type="project" value="TreeGrafter"/>
</dbReference>
<comment type="similarity">
    <text evidence="1">Belongs to the short-chain dehydrogenases/reductases (SDR) family.</text>
</comment>
<dbReference type="FunFam" id="3.40.50.720:FF:000084">
    <property type="entry name" value="Short-chain dehydrogenase reductase"/>
    <property type="match status" value="1"/>
</dbReference>
<evidence type="ECO:0000256" key="1">
    <source>
        <dbReference type="ARBA" id="ARBA00006484"/>
    </source>
</evidence>
<reference evidence="2" key="1">
    <citation type="submission" date="2020-05" db="EMBL/GenBank/DDBJ databases">
        <authorList>
            <person name="Chiriac C."/>
            <person name="Salcher M."/>
            <person name="Ghai R."/>
            <person name="Kavagutti S V."/>
        </authorList>
    </citation>
    <scope>NUCLEOTIDE SEQUENCE</scope>
</reference>
<dbReference type="SUPFAM" id="SSF51735">
    <property type="entry name" value="NAD(P)-binding Rossmann-fold domains"/>
    <property type="match status" value="1"/>
</dbReference>
<dbReference type="CDD" id="cd05233">
    <property type="entry name" value="SDR_c"/>
    <property type="match status" value="1"/>
</dbReference>
<dbReference type="InterPro" id="IPR036291">
    <property type="entry name" value="NAD(P)-bd_dom_sf"/>
</dbReference>
<sequence length="263" mass="28506">MSDIAGKKIVITGAGRGIGREMALRACADGAIVALIEIDPNTLSKTLSDIHEKGGKAYGYQLDLGDEQAVKATFKKIAQDVGEIDVLVNNAMVHEAEALHETSLESWNNSLKITLTGAFLCIKEVLPMFMNRKRGNIINIGTVNAKGMFGSDAYSVAKAGVHQLTRSVAVRYGEYGVRCNTVVPGTIATEAWIERAKSNPQVFEDLKPWYPMGRVGTPKDITEMVLFLVSDRSEWISGAELVVDGGLLAGYTPMFNTIEGRKP</sequence>